<proteinExistence type="predicted"/>
<comment type="subcellular location">
    <subcellularLocation>
        <location evidence="1">Membrane</location>
        <topology evidence="1">Multi-pass membrane protein</topology>
    </subcellularLocation>
</comment>
<dbReference type="InterPro" id="IPR052165">
    <property type="entry name" value="Membrane_assoc_protease"/>
</dbReference>
<evidence type="ECO:0000256" key="4">
    <source>
        <dbReference type="ARBA" id="ARBA00023136"/>
    </source>
</evidence>
<dbReference type="Proteomes" id="UP000713904">
    <property type="component" value="Unassembled WGS sequence"/>
</dbReference>
<comment type="caution">
    <text evidence="7">The sequence shown here is derived from an EMBL/GenBank/DDBJ whole genome shotgun (WGS) entry which is preliminary data.</text>
</comment>
<accession>A0ABR6TLH4</accession>
<dbReference type="Pfam" id="PF01957">
    <property type="entry name" value="NfeD"/>
    <property type="match status" value="1"/>
</dbReference>
<evidence type="ECO:0000256" key="2">
    <source>
        <dbReference type="ARBA" id="ARBA00022692"/>
    </source>
</evidence>
<feature type="domain" description="NfeD-like C-terminal" evidence="6">
    <location>
        <begin position="91"/>
        <end position="150"/>
    </location>
</feature>
<gene>
    <name evidence="7" type="ORF">HLB29_04825</name>
</gene>
<keyword evidence="4 5" id="KW-0472">Membrane</keyword>
<dbReference type="RefSeq" id="WP_185624015.1">
    <property type="nucleotide sequence ID" value="NZ_JABGBW010000002.1"/>
</dbReference>
<evidence type="ECO:0000256" key="5">
    <source>
        <dbReference type="SAM" id="Phobius"/>
    </source>
</evidence>
<sequence length="151" mass="16709">MFGLSIKVIWVLVAIAFGIAEAATLSLTMIWFSIGALFGLGVSYLTDNIFIQILVFAIVSFVLLFFATKKLIKMDREKNNTHWASIDTNSDAFIGKKGFVIRDITPEKPGLVKVKGEEWTAIAVDDNQMIEKGVEIVVKSIEGVKLVVDKK</sequence>
<evidence type="ECO:0000256" key="3">
    <source>
        <dbReference type="ARBA" id="ARBA00022989"/>
    </source>
</evidence>
<feature type="transmembrane region" description="Helical" evidence="5">
    <location>
        <begin position="9"/>
        <end position="37"/>
    </location>
</feature>
<evidence type="ECO:0000256" key="1">
    <source>
        <dbReference type="ARBA" id="ARBA00004141"/>
    </source>
</evidence>
<evidence type="ECO:0000313" key="7">
    <source>
        <dbReference type="EMBL" id="MBC2576003.1"/>
    </source>
</evidence>
<evidence type="ECO:0000259" key="6">
    <source>
        <dbReference type="Pfam" id="PF01957"/>
    </source>
</evidence>
<keyword evidence="3 5" id="KW-1133">Transmembrane helix</keyword>
<organism evidence="7 8">
    <name type="scientific">Peptostreptococcus canis</name>
    <dbReference type="NCBI Taxonomy" id="1159213"/>
    <lineage>
        <taxon>Bacteria</taxon>
        <taxon>Bacillati</taxon>
        <taxon>Bacillota</taxon>
        <taxon>Clostridia</taxon>
        <taxon>Peptostreptococcales</taxon>
        <taxon>Peptostreptococcaceae</taxon>
        <taxon>Peptostreptococcus</taxon>
    </lineage>
</organism>
<evidence type="ECO:0000313" key="8">
    <source>
        <dbReference type="Proteomes" id="UP000713904"/>
    </source>
</evidence>
<dbReference type="EMBL" id="JABGBW010000002">
    <property type="protein sequence ID" value="MBC2576003.1"/>
    <property type="molecule type" value="Genomic_DNA"/>
</dbReference>
<dbReference type="InterPro" id="IPR002810">
    <property type="entry name" value="NfeD-like_C"/>
</dbReference>
<dbReference type="Gene3D" id="2.40.50.140">
    <property type="entry name" value="Nucleic acid-binding proteins"/>
    <property type="match status" value="1"/>
</dbReference>
<feature type="transmembrane region" description="Helical" evidence="5">
    <location>
        <begin position="49"/>
        <end position="68"/>
    </location>
</feature>
<dbReference type="PANTHER" id="PTHR33507">
    <property type="entry name" value="INNER MEMBRANE PROTEIN YBBJ"/>
    <property type="match status" value="1"/>
</dbReference>
<keyword evidence="2 5" id="KW-0812">Transmembrane</keyword>
<reference evidence="7 8" key="1">
    <citation type="submission" date="2020-05" db="EMBL/GenBank/DDBJ databases">
        <title>Draft genome of xy-202 and genomic insight in genome of the genus Peptostreptococcus.</title>
        <authorList>
            <person name="Zhang Z."/>
        </authorList>
    </citation>
    <scope>NUCLEOTIDE SEQUENCE [LARGE SCALE GENOMIC DNA]</scope>
    <source>
        <strain evidence="7 8">DSM 27025</strain>
    </source>
</reference>
<keyword evidence="8" id="KW-1185">Reference proteome</keyword>
<protein>
    <submittedName>
        <fullName evidence="7">NfeD family protein</fullName>
    </submittedName>
</protein>
<dbReference type="InterPro" id="IPR012340">
    <property type="entry name" value="NA-bd_OB-fold"/>
</dbReference>
<dbReference type="PANTHER" id="PTHR33507:SF3">
    <property type="entry name" value="INNER MEMBRANE PROTEIN YBBJ"/>
    <property type="match status" value="1"/>
</dbReference>
<dbReference type="SUPFAM" id="SSF141322">
    <property type="entry name" value="NfeD domain-like"/>
    <property type="match status" value="1"/>
</dbReference>
<name>A0ABR6TLH4_9FIRM</name>